<dbReference type="EMBL" id="JALLAZ020001085">
    <property type="protein sequence ID" value="KAL3781053.1"/>
    <property type="molecule type" value="Genomic_DNA"/>
</dbReference>
<gene>
    <name evidence="2" type="ORF">ACHAW5_002429</name>
</gene>
<dbReference type="AlphaFoldDB" id="A0ABD3P0U2"/>
<feature type="region of interest" description="Disordered" evidence="1">
    <location>
        <begin position="196"/>
        <end position="226"/>
    </location>
</feature>
<organism evidence="2 3">
    <name type="scientific">Stephanodiscus triporus</name>
    <dbReference type="NCBI Taxonomy" id="2934178"/>
    <lineage>
        <taxon>Eukaryota</taxon>
        <taxon>Sar</taxon>
        <taxon>Stramenopiles</taxon>
        <taxon>Ochrophyta</taxon>
        <taxon>Bacillariophyta</taxon>
        <taxon>Coscinodiscophyceae</taxon>
        <taxon>Thalassiosirophycidae</taxon>
        <taxon>Stephanodiscales</taxon>
        <taxon>Stephanodiscaceae</taxon>
        <taxon>Stephanodiscus</taxon>
    </lineage>
</organism>
<sequence length="392" mass="42794">MRAMAAVAVVVLPRSSSSCCLVFPSPRRGSRAAAHVHVHVRARARAAAAAADDDDASSTTIATEYDDERADDGGIWRRDDDAMMMIRPRWIPMELAELASEDMSMSFGEYARTHADAEAYTSCDDDGDDLHECDGLGSYLGPTRWLRMTDEARDGMDVAHLSVWRDVWSRPRMAVDLADRVSRECLSYCREYMLDRPPRQSSSSSSSSSRSPTDDDEDGRPPSIRIKVVPASFGLDGFEDAVWEATEDALVGIPRDDDDDEGAASRRRSVTTLVVAAPDLFTDPALLEGDGREGHRPRLSSPQAEFESDRFREFASALEGRLAEFSRLVWAGGAGGGGVTMSYSSSSSSIDEDVHFATFHPLWRTDGAGEGGALPRESFPYPCFAVSSTIKA</sequence>
<comment type="caution">
    <text evidence="2">The sequence shown here is derived from an EMBL/GenBank/DDBJ whole genome shotgun (WGS) entry which is preliminary data.</text>
</comment>
<evidence type="ECO:0000313" key="2">
    <source>
        <dbReference type="EMBL" id="KAL3781053.1"/>
    </source>
</evidence>
<dbReference type="Proteomes" id="UP001530315">
    <property type="component" value="Unassembled WGS sequence"/>
</dbReference>
<reference evidence="2 3" key="1">
    <citation type="submission" date="2024-10" db="EMBL/GenBank/DDBJ databases">
        <title>Updated reference genomes for cyclostephanoid diatoms.</title>
        <authorList>
            <person name="Roberts W.R."/>
            <person name="Alverson A.J."/>
        </authorList>
    </citation>
    <scope>NUCLEOTIDE SEQUENCE [LARGE SCALE GENOMIC DNA]</scope>
    <source>
        <strain evidence="2 3">AJA276-08</strain>
    </source>
</reference>
<feature type="compositionally biased region" description="Low complexity" evidence="1">
    <location>
        <begin position="199"/>
        <end position="211"/>
    </location>
</feature>
<accession>A0ABD3P0U2</accession>
<keyword evidence="3" id="KW-1185">Reference proteome</keyword>
<evidence type="ECO:0000313" key="3">
    <source>
        <dbReference type="Proteomes" id="UP001530315"/>
    </source>
</evidence>
<evidence type="ECO:0000256" key="1">
    <source>
        <dbReference type="SAM" id="MobiDB-lite"/>
    </source>
</evidence>
<name>A0ABD3P0U2_9STRA</name>
<protein>
    <submittedName>
        <fullName evidence="2">Uncharacterized protein</fullName>
    </submittedName>
</protein>
<proteinExistence type="predicted"/>